<proteinExistence type="predicted"/>
<feature type="non-terminal residue" evidence="1">
    <location>
        <position position="74"/>
    </location>
</feature>
<reference evidence="1" key="1">
    <citation type="journal article" date="2015" name="Nature">
        <title>Complex archaea that bridge the gap between prokaryotes and eukaryotes.</title>
        <authorList>
            <person name="Spang A."/>
            <person name="Saw J.H."/>
            <person name="Jorgensen S.L."/>
            <person name="Zaremba-Niedzwiedzka K."/>
            <person name="Martijn J."/>
            <person name="Lind A.E."/>
            <person name="van Eijk R."/>
            <person name="Schleper C."/>
            <person name="Guy L."/>
            <person name="Ettema T.J."/>
        </authorList>
    </citation>
    <scope>NUCLEOTIDE SEQUENCE</scope>
</reference>
<dbReference type="EMBL" id="LAZR01039042">
    <property type="protein sequence ID" value="KKL17985.1"/>
    <property type="molecule type" value="Genomic_DNA"/>
</dbReference>
<comment type="caution">
    <text evidence="1">The sequence shown here is derived from an EMBL/GenBank/DDBJ whole genome shotgun (WGS) entry which is preliminary data.</text>
</comment>
<protein>
    <submittedName>
        <fullName evidence="1">Uncharacterized protein</fullName>
    </submittedName>
</protein>
<sequence>MYQDANIVCPVEEQYRPPQGHYDFPYIYVDPIEEIVAAGTPDPFVGRSLQLQQRTLQGDSLFILRKVTRFPVDA</sequence>
<accession>A0A0F9B8M8</accession>
<dbReference type="AlphaFoldDB" id="A0A0F9B8M8"/>
<name>A0A0F9B8M8_9ZZZZ</name>
<gene>
    <name evidence="1" type="ORF">LCGC14_2480030</name>
</gene>
<evidence type="ECO:0000313" key="1">
    <source>
        <dbReference type="EMBL" id="KKL17985.1"/>
    </source>
</evidence>
<organism evidence="1">
    <name type="scientific">marine sediment metagenome</name>
    <dbReference type="NCBI Taxonomy" id="412755"/>
    <lineage>
        <taxon>unclassified sequences</taxon>
        <taxon>metagenomes</taxon>
        <taxon>ecological metagenomes</taxon>
    </lineage>
</organism>